<evidence type="ECO:0000313" key="7">
    <source>
        <dbReference type="EMBL" id="KAA8525323.1"/>
    </source>
</evidence>
<evidence type="ECO:0000256" key="5">
    <source>
        <dbReference type="SAM" id="MobiDB-lite"/>
    </source>
</evidence>
<dbReference type="GO" id="GO:0005096">
    <property type="term" value="F:GTPase activator activity"/>
    <property type="evidence" value="ECO:0007669"/>
    <property type="project" value="InterPro"/>
</dbReference>
<dbReference type="InterPro" id="IPR038508">
    <property type="entry name" value="ArfGAP_dom_sf"/>
</dbReference>
<proteinExistence type="predicted"/>
<evidence type="ECO:0000256" key="2">
    <source>
        <dbReference type="ARBA" id="ARBA00022771"/>
    </source>
</evidence>
<dbReference type="SUPFAM" id="SSF57863">
    <property type="entry name" value="ArfGap/RecO-like zinc finger"/>
    <property type="match status" value="1"/>
</dbReference>
<evidence type="ECO:0000313" key="8">
    <source>
        <dbReference type="Proteomes" id="UP000325577"/>
    </source>
</evidence>
<evidence type="ECO:0000256" key="4">
    <source>
        <dbReference type="PROSITE-ProRule" id="PRU00288"/>
    </source>
</evidence>
<dbReference type="PANTHER" id="PTHR46085:SF16">
    <property type="entry name" value="ARFGAP_RECO-LIKE ZINC FINGER DOMAIN-CONTAINING PROTEIN"/>
    <property type="match status" value="1"/>
</dbReference>
<protein>
    <recommendedName>
        <fullName evidence="6">Arf-GAP domain-containing protein</fullName>
    </recommendedName>
</protein>
<dbReference type="PRINTS" id="PR00405">
    <property type="entry name" value="REVINTRACTNG"/>
</dbReference>
<accession>A0A5J5A357</accession>
<feature type="region of interest" description="Disordered" evidence="5">
    <location>
        <begin position="146"/>
        <end position="323"/>
    </location>
</feature>
<dbReference type="InterPro" id="IPR037278">
    <property type="entry name" value="ARFGAP/RecO"/>
</dbReference>
<reference evidence="7 8" key="1">
    <citation type="submission" date="2019-09" db="EMBL/GenBank/DDBJ databases">
        <title>A chromosome-level genome assembly of the Chinese tupelo Nyssa sinensis.</title>
        <authorList>
            <person name="Yang X."/>
            <person name="Kang M."/>
            <person name="Yang Y."/>
            <person name="Xiong H."/>
            <person name="Wang M."/>
            <person name="Zhang Z."/>
            <person name="Wang Z."/>
            <person name="Wu H."/>
            <person name="Ma T."/>
            <person name="Liu J."/>
            <person name="Xi Z."/>
        </authorList>
    </citation>
    <scope>NUCLEOTIDE SEQUENCE [LARGE SCALE GENOMIC DNA]</scope>
    <source>
        <strain evidence="7">J267</strain>
        <tissue evidence="7">Leaf</tissue>
    </source>
</reference>
<organism evidence="7 8">
    <name type="scientific">Nyssa sinensis</name>
    <dbReference type="NCBI Taxonomy" id="561372"/>
    <lineage>
        <taxon>Eukaryota</taxon>
        <taxon>Viridiplantae</taxon>
        <taxon>Streptophyta</taxon>
        <taxon>Embryophyta</taxon>
        <taxon>Tracheophyta</taxon>
        <taxon>Spermatophyta</taxon>
        <taxon>Magnoliopsida</taxon>
        <taxon>eudicotyledons</taxon>
        <taxon>Gunneridae</taxon>
        <taxon>Pentapetalae</taxon>
        <taxon>asterids</taxon>
        <taxon>Cornales</taxon>
        <taxon>Nyssaceae</taxon>
        <taxon>Nyssa</taxon>
    </lineage>
</organism>
<dbReference type="CDD" id="cd08838">
    <property type="entry name" value="ArfGap_AGFG"/>
    <property type="match status" value="1"/>
</dbReference>
<feature type="compositionally biased region" description="Basic and acidic residues" evidence="5">
    <location>
        <begin position="257"/>
        <end position="270"/>
    </location>
</feature>
<dbReference type="AlphaFoldDB" id="A0A5J5A357"/>
<keyword evidence="2 4" id="KW-0863">Zinc-finger</keyword>
<dbReference type="SMART" id="SM00105">
    <property type="entry name" value="ArfGap"/>
    <property type="match status" value="1"/>
</dbReference>
<keyword evidence="8" id="KW-1185">Reference proteome</keyword>
<evidence type="ECO:0000256" key="1">
    <source>
        <dbReference type="ARBA" id="ARBA00022723"/>
    </source>
</evidence>
<dbReference type="Pfam" id="PF01412">
    <property type="entry name" value="ArfGap"/>
    <property type="match status" value="1"/>
</dbReference>
<gene>
    <name evidence="7" type="ORF">F0562_007178</name>
</gene>
<keyword evidence="3" id="KW-0862">Zinc</keyword>
<feature type="domain" description="Arf-GAP" evidence="6">
    <location>
        <begin position="12"/>
        <end position="130"/>
    </location>
</feature>
<dbReference type="OrthoDB" id="6036at2759"/>
<evidence type="ECO:0000256" key="3">
    <source>
        <dbReference type="ARBA" id="ARBA00022833"/>
    </source>
</evidence>
<dbReference type="FunFam" id="1.10.220.150:FF:000005">
    <property type="entry name" value="Arf-GAP domain and FG repeat-containing protein 1"/>
    <property type="match status" value="1"/>
</dbReference>
<feature type="compositionally biased region" description="Basic and acidic residues" evidence="5">
    <location>
        <begin position="146"/>
        <end position="169"/>
    </location>
</feature>
<dbReference type="Proteomes" id="UP000325577">
    <property type="component" value="Linkage Group LG3"/>
</dbReference>
<dbReference type="PROSITE" id="PS50115">
    <property type="entry name" value="ARFGAP"/>
    <property type="match status" value="1"/>
</dbReference>
<keyword evidence="1" id="KW-0479">Metal-binding</keyword>
<dbReference type="Gene3D" id="1.10.220.150">
    <property type="entry name" value="Arf GTPase activating protein"/>
    <property type="match status" value="1"/>
</dbReference>
<dbReference type="InterPro" id="IPR044820">
    <property type="entry name" value="AGD14-like"/>
</dbReference>
<dbReference type="InterPro" id="IPR001164">
    <property type="entry name" value="ArfGAP_dom"/>
</dbReference>
<name>A0A5J5A357_9ASTE</name>
<evidence type="ECO:0000259" key="6">
    <source>
        <dbReference type="PROSITE" id="PS50115"/>
    </source>
</evidence>
<dbReference type="EMBL" id="CM018046">
    <property type="protein sequence ID" value="KAA8525323.1"/>
    <property type="molecule type" value="Genomic_DNA"/>
</dbReference>
<dbReference type="GO" id="GO:0008270">
    <property type="term" value="F:zinc ion binding"/>
    <property type="evidence" value="ECO:0007669"/>
    <property type="project" value="UniProtKB-KW"/>
</dbReference>
<dbReference type="PANTHER" id="PTHR46085">
    <property type="entry name" value="ARFGAP/RECO-RELATED"/>
    <property type="match status" value="1"/>
</dbReference>
<sequence length="357" mass="39897">MPHPVKEEERIERIIRGLLKLPENRRCMNCNSLGPQYICTNFWIFVCTSCSGVHREFTHRVKSVSVAKFNAEEVSALQAGGNERARQIYFKAWDPQRHSFPDGSNLHRLRDFIKHVYVDRKFSCERSVDKLPMVKVGAKEDYYEPHSIERSSTGVRKDGRKYYVDERRSPPYKQENLRSGGTRSRPLQFEIVDDRFRDDGFGSGGRSESCRLPNAGSRAGSRSPDSQKKREMTSPPVVRSVREILGENIPPLQVSEPPKENVERDADDQKAAASSSPGSVDGKPVEHKRGNSVSLIDFSTDPDPSDTAAASQPEKMASSIDDGNLALVQSSTNEKASDAPNAKFFGIYTIPIVSSCS</sequence>